<evidence type="ECO:0000313" key="1">
    <source>
        <dbReference type="EMBL" id="ASI13880.1"/>
    </source>
</evidence>
<name>A0A218NN26_9ARCH</name>
<accession>A0A218NN26</accession>
<dbReference type="AlphaFoldDB" id="A0A218NN26"/>
<evidence type="ECO:0000313" key="2">
    <source>
        <dbReference type="Proteomes" id="UP000197679"/>
    </source>
</evidence>
<dbReference type="GeneID" id="33314127"/>
<dbReference type="KEGG" id="marh:Mia14_0572"/>
<proteinExistence type="predicted"/>
<dbReference type="RefSeq" id="WP_088820155.1">
    <property type="nucleotide sequence ID" value="NZ_CP019964.1"/>
</dbReference>
<dbReference type="Proteomes" id="UP000197679">
    <property type="component" value="Chromosome"/>
</dbReference>
<protein>
    <submittedName>
        <fullName evidence="1">Uncharacterized protein</fullName>
    </submittedName>
</protein>
<keyword evidence="2" id="KW-1185">Reference proteome</keyword>
<sequence>MAILSIFGKEEDKGDEKLINSVPFKLVTEWFPYKLYSSRKSYVTLTMKISNITKEPLLTSVTLRLPNQIAFDETGISHEKSFRLGSLEPNEVKELHVNVYNNLKAEAGDYTTLVIATAHYKDYDHVINSIRKKELISVV</sequence>
<reference evidence="1 2" key="1">
    <citation type="journal article" date="2017" name="Nat. Commun.">
        <title>'ARMAN' archaea depend on association with euryarchaeal host in culture and in situ.</title>
        <authorList>
            <person name="Golyshina O."/>
            <person name="Toshchakov S."/>
            <person name="Makarova K."/>
            <person name="Gavrilov S."/>
            <person name="Korzhenkov A."/>
            <person name="La Cono V."/>
            <person name="Arcadi E."/>
            <person name="Nechitaylo T."/>
            <person name="Ferrer M."/>
            <person name="Kublanov I."/>
            <person name="Wolf Y."/>
            <person name="Yakimov M."/>
            <person name="Golyshin P."/>
            <person name="Slesarev A."/>
            <person name="Kozyavkin S."/>
        </authorList>
    </citation>
    <scope>NUCLEOTIDE SEQUENCE [LARGE SCALE GENOMIC DNA]</scope>
    <source>
        <strain evidence="1 2">Mia14</strain>
    </source>
</reference>
<organism evidence="1 2">
    <name type="scientific">Candidatus Mancarchaeum acidiphilum</name>
    <dbReference type="NCBI Taxonomy" id="1920749"/>
    <lineage>
        <taxon>Archaea</taxon>
        <taxon>Candidatus Micrarchaeota</taxon>
        <taxon>Candidatus Mancarchaeum</taxon>
    </lineage>
</organism>
<dbReference type="OrthoDB" id="379219at2157"/>
<dbReference type="EMBL" id="CP019964">
    <property type="protein sequence ID" value="ASI13880.1"/>
    <property type="molecule type" value="Genomic_DNA"/>
</dbReference>
<gene>
    <name evidence="1" type="ORF">Mia14_0572</name>
</gene>